<dbReference type="EMBL" id="BEGY01000012">
    <property type="protein sequence ID" value="GAX75496.1"/>
    <property type="molecule type" value="Genomic_DNA"/>
</dbReference>
<keyword evidence="3" id="KW-0539">Nucleus</keyword>
<dbReference type="Proteomes" id="UP000232323">
    <property type="component" value="Unassembled WGS sequence"/>
</dbReference>
<dbReference type="PANTHER" id="PTHR13383">
    <property type="entry name" value="RIBONUCLEASE H2 SUBUNIT B"/>
    <property type="match status" value="1"/>
</dbReference>
<reference evidence="8 9" key="1">
    <citation type="submission" date="2017-08" db="EMBL/GenBank/DDBJ databases">
        <title>Acidophilic green algal genome provides insights into adaptation to an acidic environment.</title>
        <authorList>
            <person name="Hirooka S."/>
            <person name="Hirose Y."/>
            <person name="Kanesaki Y."/>
            <person name="Higuchi S."/>
            <person name="Fujiwara T."/>
            <person name="Onuma R."/>
            <person name="Era A."/>
            <person name="Ohbayashi R."/>
            <person name="Uzuka A."/>
            <person name="Nozaki H."/>
            <person name="Yoshikawa H."/>
            <person name="Miyagishima S.Y."/>
        </authorList>
    </citation>
    <scope>NUCLEOTIDE SEQUENCE [LARGE SCALE GENOMIC DNA]</scope>
    <source>
        <strain evidence="8 9">NIES-2499</strain>
    </source>
</reference>
<sequence>MQSTSDIGPINNSSTAYFYLTVKQMKERVLVSLVTTVGDSYSIILPHPRSGKSQAYLVSAQGDIHEVQRFKTFYSSWLIGSDFIADGGLYISSPVDVLLVLLPFLEKCRNKVAGGSEEGFFCDIDQILGCSDCCHLIHVRTTALEHLPCICDTKLAGGDIFYRLNDSKVLAWLLAKMQQVLEALGGVLGGMDEEGRLGYVVGFMSEYLSEYWSNKLSRHLKVDVLDACSVGQTRLASHVQDIISNTGSGAADKKQKVDLVKAAARKKADETKQANMAKIAQGTKNITNFFKPRS</sequence>
<dbReference type="GO" id="GO:0005654">
    <property type="term" value="C:nucleoplasm"/>
    <property type="evidence" value="ECO:0007669"/>
    <property type="project" value="TreeGrafter"/>
</dbReference>
<evidence type="ECO:0000256" key="5">
    <source>
        <dbReference type="ARBA" id="ARBA00033464"/>
    </source>
</evidence>
<evidence type="ECO:0000256" key="1">
    <source>
        <dbReference type="ARBA" id="ARBA00004123"/>
    </source>
</evidence>
<dbReference type="OrthoDB" id="29098at2759"/>
<dbReference type="Gene3D" id="1.10.20.120">
    <property type="match status" value="1"/>
</dbReference>
<evidence type="ECO:0000256" key="4">
    <source>
        <dbReference type="ARBA" id="ARBA00024778"/>
    </source>
</evidence>
<dbReference type="Pfam" id="PF17745">
    <property type="entry name" value="Ydr279_N"/>
    <property type="match status" value="1"/>
</dbReference>
<protein>
    <recommendedName>
        <fullName evidence="2">Ribonuclease H2 subunit B</fullName>
    </recommendedName>
    <alternativeName>
        <fullName evidence="5">Ribonuclease HI subunit B</fullName>
    </alternativeName>
</protein>
<dbReference type="CDD" id="cd09270">
    <property type="entry name" value="RNase_H2-B"/>
    <property type="match status" value="1"/>
</dbReference>
<feature type="domain" description="Ribonuclease H2 subunit B wHTH" evidence="6">
    <location>
        <begin position="101"/>
        <end position="181"/>
    </location>
</feature>
<evidence type="ECO:0000256" key="2">
    <source>
        <dbReference type="ARBA" id="ARBA00019062"/>
    </source>
</evidence>
<comment type="function">
    <text evidence="4">Non catalytic subunit of RNase H2, an endonuclease that specifically degrades the RNA of RNA:DNA hybrids. Participates in DNA replication, possibly by mediating the removal of lagging-strand Okazaki fragment RNA primers during DNA replication. Mediates the excision of single ribonucleotides from DNA:RNA duplexes.</text>
</comment>
<organism evidence="8 9">
    <name type="scientific">Chlamydomonas eustigma</name>
    <dbReference type="NCBI Taxonomy" id="1157962"/>
    <lineage>
        <taxon>Eukaryota</taxon>
        <taxon>Viridiplantae</taxon>
        <taxon>Chlorophyta</taxon>
        <taxon>core chlorophytes</taxon>
        <taxon>Chlorophyceae</taxon>
        <taxon>CS clade</taxon>
        <taxon>Chlamydomonadales</taxon>
        <taxon>Chlamydomonadaceae</taxon>
        <taxon>Chlamydomonas</taxon>
    </lineage>
</organism>
<dbReference type="InterPro" id="IPR041195">
    <property type="entry name" value="Rnh202_N"/>
</dbReference>
<dbReference type="InterPro" id="IPR019024">
    <property type="entry name" value="RNase_H2_suB_wHTH"/>
</dbReference>
<comment type="caution">
    <text evidence="8">The sequence shown here is derived from an EMBL/GenBank/DDBJ whole genome shotgun (WGS) entry which is preliminary data.</text>
</comment>
<keyword evidence="9" id="KW-1185">Reference proteome</keyword>
<dbReference type="PANTHER" id="PTHR13383:SF11">
    <property type="entry name" value="RIBONUCLEASE H2 SUBUNIT B"/>
    <property type="match status" value="1"/>
</dbReference>
<proteinExistence type="predicted"/>
<name>A0A250WXI5_9CHLO</name>
<dbReference type="AlphaFoldDB" id="A0A250WXI5"/>
<dbReference type="Pfam" id="PF09468">
    <property type="entry name" value="RNase_H2-Ydr279"/>
    <property type="match status" value="1"/>
</dbReference>
<comment type="subcellular location">
    <subcellularLocation>
        <location evidence="1">Nucleus</location>
    </subcellularLocation>
</comment>
<evidence type="ECO:0000259" key="7">
    <source>
        <dbReference type="Pfam" id="PF17745"/>
    </source>
</evidence>
<evidence type="ECO:0000313" key="8">
    <source>
        <dbReference type="EMBL" id="GAX75496.1"/>
    </source>
</evidence>
<evidence type="ECO:0000259" key="6">
    <source>
        <dbReference type="Pfam" id="PF09468"/>
    </source>
</evidence>
<feature type="domain" description="Rnh202 triple barrel" evidence="7">
    <location>
        <begin position="43"/>
        <end position="96"/>
    </location>
</feature>
<dbReference type="STRING" id="1157962.A0A250WXI5"/>
<dbReference type="InterPro" id="IPR040456">
    <property type="entry name" value="RNase_H2_suB"/>
</dbReference>
<accession>A0A250WXI5</accession>
<dbReference type="GO" id="GO:0032299">
    <property type="term" value="C:ribonuclease H2 complex"/>
    <property type="evidence" value="ECO:0007669"/>
    <property type="project" value="InterPro"/>
</dbReference>
<evidence type="ECO:0000313" key="9">
    <source>
        <dbReference type="Proteomes" id="UP000232323"/>
    </source>
</evidence>
<dbReference type="Gene3D" id="2.20.25.530">
    <property type="match status" value="1"/>
</dbReference>
<evidence type="ECO:0000256" key="3">
    <source>
        <dbReference type="ARBA" id="ARBA00023242"/>
    </source>
</evidence>
<dbReference type="GO" id="GO:0006401">
    <property type="term" value="P:RNA catabolic process"/>
    <property type="evidence" value="ECO:0007669"/>
    <property type="project" value="TreeGrafter"/>
</dbReference>
<gene>
    <name evidence="8" type="ORF">CEUSTIGMA_g2939.t1</name>
</gene>